<keyword evidence="3" id="KW-0862">Zinc</keyword>
<feature type="region of interest" description="Disordered" evidence="4">
    <location>
        <begin position="1"/>
        <end position="23"/>
    </location>
</feature>
<dbReference type="InterPro" id="IPR012947">
    <property type="entry name" value="tRNA_SAD"/>
</dbReference>
<evidence type="ECO:0000259" key="5">
    <source>
        <dbReference type="SMART" id="SM00863"/>
    </source>
</evidence>
<evidence type="ECO:0000256" key="4">
    <source>
        <dbReference type="SAM" id="MobiDB-lite"/>
    </source>
</evidence>
<sequence length="160" mass="18657">MEEKKTTETPVLNAHNKEEHRPSHTCEHIVNQTMIRLFGCGRSVAAHIERKKSKLDYRLDHRPTDKEVKQLEDKVNEVIASHLPVTTEYITQEEARGRFDLARLPEDASETVRVVHVGNYDECLCIGAHVDNTAEIGTFRIISHDWDEERKVWRMRFKLV</sequence>
<dbReference type="AlphaFoldDB" id="A0A9D1ZK55"/>
<dbReference type="Gene3D" id="3.30.980.10">
    <property type="entry name" value="Threonyl-trna Synthetase, Chain A, domain 2"/>
    <property type="match status" value="1"/>
</dbReference>
<dbReference type="GO" id="GO:0005524">
    <property type="term" value="F:ATP binding"/>
    <property type="evidence" value="ECO:0007669"/>
    <property type="project" value="InterPro"/>
</dbReference>
<dbReference type="PANTHER" id="PTHR43462:SF1">
    <property type="entry name" value="ALANYL-TRNA EDITING PROTEIN AARSD1"/>
    <property type="match status" value="1"/>
</dbReference>
<dbReference type="GO" id="GO:0004812">
    <property type="term" value="F:aminoacyl-tRNA ligase activity"/>
    <property type="evidence" value="ECO:0007669"/>
    <property type="project" value="InterPro"/>
</dbReference>
<reference evidence="6" key="2">
    <citation type="submission" date="2021-04" db="EMBL/GenBank/DDBJ databases">
        <authorList>
            <person name="Gilroy R."/>
        </authorList>
    </citation>
    <scope>NUCLEOTIDE SEQUENCE</scope>
    <source>
        <strain evidence="6">Gambia2-208</strain>
    </source>
</reference>
<dbReference type="SUPFAM" id="SSF55186">
    <property type="entry name" value="ThrRS/AlaRS common domain"/>
    <property type="match status" value="1"/>
</dbReference>
<dbReference type="InterPro" id="IPR018163">
    <property type="entry name" value="Thr/Ala-tRNA-synth_IIc_edit"/>
</dbReference>
<gene>
    <name evidence="6" type="ORF">H9824_11370</name>
</gene>
<evidence type="ECO:0000313" key="6">
    <source>
        <dbReference type="EMBL" id="HIY89283.1"/>
    </source>
</evidence>
<name>A0A9D1ZK55_9BACE</name>
<dbReference type="InterPro" id="IPR051335">
    <property type="entry name" value="Alanyl-tRNA_Editing_Enzymes"/>
</dbReference>
<dbReference type="GO" id="GO:0002161">
    <property type="term" value="F:aminoacyl-tRNA deacylase activity"/>
    <property type="evidence" value="ECO:0007669"/>
    <property type="project" value="UniProtKB-ARBA"/>
</dbReference>
<dbReference type="PANTHER" id="PTHR43462">
    <property type="entry name" value="ALANYL-TRNA EDITING PROTEIN"/>
    <property type="match status" value="1"/>
</dbReference>
<dbReference type="EMBL" id="DXCV01000080">
    <property type="protein sequence ID" value="HIY89283.1"/>
    <property type="molecule type" value="Genomic_DNA"/>
</dbReference>
<keyword evidence="2" id="KW-0479">Metal-binding</keyword>
<dbReference type="SMART" id="SM00863">
    <property type="entry name" value="tRNA_SAD"/>
    <property type="match status" value="1"/>
</dbReference>
<dbReference type="Proteomes" id="UP000886851">
    <property type="component" value="Unassembled WGS sequence"/>
</dbReference>
<protein>
    <recommendedName>
        <fullName evidence="5">Threonyl/alanyl tRNA synthetase SAD domain-containing protein</fullName>
    </recommendedName>
</protein>
<organism evidence="6 7">
    <name type="scientific">Candidatus Bacteroides pullicola</name>
    <dbReference type="NCBI Taxonomy" id="2838475"/>
    <lineage>
        <taxon>Bacteria</taxon>
        <taxon>Pseudomonadati</taxon>
        <taxon>Bacteroidota</taxon>
        <taxon>Bacteroidia</taxon>
        <taxon>Bacteroidales</taxon>
        <taxon>Bacteroidaceae</taxon>
        <taxon>Bacteroides</taxon>
    </lineage>
</organism>
<evidence type="ECO:0000313" key="7">
    <source>
        <dbReference type="Proteomes" id="UP000886851"/>
    </source>
</evidence>
<dbReference type="Pfam" id="PF07973">
    <property type="entry name" value="tRNA_SAD"/>
    <property type="match status" value="1"/>
</dbReference>
<comment type="caution">
    <text evidence="6">The sequence shown here is derived from an EMBL/GenBank/DDBJ whole genome shotgun (WGS) entry which is preliminary data.</text>
</comment>
<evidence type="ECO:0000256" key="1">
    <source>
        <dbReference type="ARBA" id="ARBA00001947"/>
    </source>
</evidence>
<dbReference type="GO" id="GO:0046872">
    <property type="term" value="F:metal ion binding"/>
    <property type="evidence" value="ECO:0007669"/>
    <property type="project" value="UniProtKB-KW"/>
</dbReference>
<dbReference type="GO" id="GO:0043039">
    <property type="term" value="P:tRNA aminoacylation"/>
    <property type="evidence" value="ECO:0007669"/>
    <property type="project" value="InterPro"/>
</dbReference>
<reference evidence="6" key="1">
    <citation type="journal article" date="2021" name="PeerJ">
        <title>Extensive microbial diversity within the chicken gut microbiome revealed by metagenomics and culture.</title>
        <authorList>
            <person name="Gilroy R."/>
            <person name="Ravi A."/>
            <person name="Getino M."/>
            <person name="Pursley I."/>
            <person name="Horton D.L."/>
            <person name="Alikhan N.F."/>
            <person name="Baker D."/>
            <person name="Gharbi K."/>
            <person name="Hall N."/>
            <person name="Watson M."/>
            <person name="Adriaenssens E.M."/>
            <person name="Foster-Nyarko E."/>
            <person name="Jarju S."/>
            <person name="Secka A."/>
            <person name="Antonio M."/>
            <person name="Oren A."/>
            <person name="Chaudhuri R.R."/>
            <person name="La Ragione R."/>
            <person name="Hildebrand F."/>
            <person name="Pallen M.J."/>
        </authorList>
    </citation>
    <scope>NUCLEOTIDE SEQUENCE</scope>
    <source>
        <strain evidence="6">Gambia2-208</strain>
    </source>
</reference>
<accession>A0A9D1ZK55</accession>
<evidence type="ECO:0000256" key="2">
    <source>
        <dbReference type="ARBA" id="ARBA00022723"/>
    </source>
</evidence>
<feature type="domain" description="Threonyl/alanyl tRNA synthetase SAD" evidence="5">
    <location>
        <begin position="112"/>
        <end position="158"/>
    </location>
</feature>
<comment type="cofactor">
    <cofactor evidence="1">
        <name>Zn(2+)</name>
        <dbReference type="ChEBI" id="CHEBI:29105"/>
    </cofactor>
</comment>
<proteinExistence type="predicted"/>
<evidence type="ECO:0000256" key="3">
    <source>
        <dbReference type="ARBA" id="ARBA00022833"/>
    </source>
</evidence>